<reference evidence="1" key="1">
    <citation type="submission" date="2021-06" db="EMBL/GenBank/DDBJ databases">
        <title>Parelaphostrongylus tenuis whole genome reference sequence.</title>
        <authorList>
            <person name="Garwood T.J."/>
            <person name="Larsen P.A."/>
            <person name="Fountain-Jones N.M."/>
            <person name="Garbe J.R."/>
            <person name="Macchietto M.G."/>
            <person name="Kania S.A."/>
            <person name="Gerhold R.W."/>
            <person name="Richards J.E."/>
            <person name="Wolf T.M."/>
        </authorList>
    </citation>
    <scope>NUCLEOTIDE SEQUENCE</scope>
    <source>
        <strain evidence="1">MNPRO001-30</strain>
        <tissue evidence="1">Meninges</tissue>
    </source>
</reference>
<gene>
    <name evidence="1" type="ORF">KIN20_028950</name>
</gene>
<dbReference type="AlphaFoldDB" id="A0AAD5R1J3"/>
<accession>A0AAD5R1J3</accession>
<sequence length="105" mass="11973">MFRLEKDRLPIGNFQARRLTHASEIVNIRRNVQSARDFHKGDSTGMIVIHHGRFSRHDKLRRTLTLLVSFKCVGPNVAKQGKSFLVGILWTCCFDPASTTSVHKL</sequence>
<evidence type="ECO:0000313" key="1">
    <source>
        <dbReference type="EMBL" id="KAJ1367922.1"/>
    </source>
</evidence>
<keyword evidence="2" id="KW-1185">Reference proteome</keyword>
<evidence type="ECO:0000313" key="2">
    <source>
        <dbReference type="Proteomes" id="UP001196413"/>
    </source>
</evidence>
<comment type="caution">
    <text evidence="1">The sequence shown here is derived from an EMBL/GenBank/DDBJ whole genome shotgun (WGS) entry which is preliminary data.</text>
</comment>
<name>A0AAD5R1J3_PARTN</name>
<dbReference type="Proteomes" id="UP001196413">
    <property type="component" value="Unassembled WGS sequence"/>
</dbReference>
<proteinExistence type="predicted"/>
<organism evidence="1 2">
    <name type="scientific">Parelaphostrongylus tenuis</name>
    <name type="common">Meningeal worm</name>
    <dbReference type="NCBI Taxonomy" id="148309"/>
    <lineage>
        <taxon>Eukaryota</taxon>
        <taxon>Metazoa</taxon>
        <taxon>Ecdysozoa</taxon>
        <taxon>Nematoda</taxon>
        <taxon>Chromadorea</taxon>
        <taxon>Rhabditida</taxon>
        <taxon>Rhabditina</taxon>
        <taxon>Rhabditomorpha</taxon>
        <taxon>Strongyloidea</taxon>
        <taxon>Metastrongylidae</taxon>
        <taxon>Parelaphostrongylus</taxon>
    </lineage>
</organism>
<dbReference type="EMBL" id="JAHQIW010006044">
    <property type="protein sequence ID" value="KAJ1367922.1"/>
    <property type="molecule type" value="Genomic_DNA"/>
</dbReference>
<protein>
    <submittedName>
        <fullName evidence="1">Uncharacterized protein</fullName>
    </submittedName>
</protein>